<evidence type="ECO:0000313" key="2">
    <source>
        <dbReference type="EMBL" id="OMO54217.1"/>
    </source>
</evidence>
<protein>
    <submittedName>
        <fullName evidence="2">Uncharacterized protein</fullName>
    </submittedName>
</protein>
<name>A0A1R3G840_COCAP</name>
<organism evidence="2 3">
    <name type="scientific">Corchorus capsularis</name>
    <name type="common">Jute</name>
    <dbReference type="NCBI Taxonomy" id="210143"/>
    <lineage>
        <taxon>Eukaryota</taxon>
        <taxon>Viridiplantae</taxon>
        <taxon>Streptophyta</taxon>
        <taxon>Embryophyta</taxon>
        <taxon>Tracheophyta</taxon>
        <taxon>Spermatophyta</taxon>
        <taxon>Magnoliopsida</taxon>
        <taxon>eudicotyledons</taxon>
        <taxon>Gunneridae</taxon>
        <taxon>Pentapetalae</taxon>
        <taxon>rosids</taxon>
        <taxon>malvids</taxon>
        <taxon>Malvales</taxon>
        <taxon>Malvaceae</taxon>
        <taxon>Grewioideae</taxon>
        <taxon>Apeibeae</taxon>
        <taxon>Corchorus</taxon>
    </lineage>
</organism>
<dbReference type="EMBL" id="AWWV01015012">
    <property type="protein sequence ID" value="OMO54217.1"/>
    <property type="molecule type" value="Genomic_DNA"/>
</dbReference>
<feature type="compositionally biased region" description="Basic residues" evidence="1">
    <location>
        <begin position="11"/>
        <end position="23"/>
    </location>
</feature>
<comment type="caution">
    <text evidence="2">The sequence shown here is derived from an EMBL/GenBank/DDBJ whole genome shotgun (WGS) entry which is preliminary data.</text>
</comment>
<accession>A0A1R3G840</accession>
<reference evidence="2 3" key="1">
    <citation type="submission" date="2013-09" db="EMBL/GenBank/DDBJ databases">
        <title>Corchorus capsularis genome sequencing.</title>
        <authorList>
            <person name="Alam M."/>
            <person name="Haque M.S."/>
            <person name="Islam M.S."/>
            <person name="Emdad E.M."/>
            <person name="Islam M.M."/>
            <person name="Ahmed B."/>
            <person name="Halim A."/>
            <person name="Hossen Q.M.M."/>
            <person name="Hossain M.Z."/>
            <person name="Ahmed R."/>
            <person name="Khan M.M."/>
            <person name="Islam R."/>
            <person name="Rashid M.M."/>
            <person name="Khan S.A."/>
            <person name="Rahman M.S."/>
            <person name="Alam M."/>
        </authorList>
    </citation>
    <scope>NUCLEOTIDE SEQUENCE [LARGE SCALE GENOMIC DNA]</scope>
    <source>
        <strain evidence="3">cv. CVL-1</strain>
        <tissue evidence="2">Whole seedling</tissue>
    </source>
</reference>
<evidence type="ECO:0000256" key="1">
    <source>
        <dbReference type="SAM" id="MobiDB-lite"/>
    </source>
</evidence>
<dbReference type="Gramene" id="OMO54217">
    <property type="protein sequence ID" value="OMO54217"/>
    <property type="gene ID" value="CCACVL1_27970"/>
</dbReference>
<dbReference type="Proteomes" id="UP000188268">
    <property type="component" value="Unassembled WGS sequence"/>
</dbReference>
<dbReference type="AlphaFoldDB" id="A0A1R3G840"/>
<feature type="region of interest" description="Disordered" evidence="1">
    <location>
        <begin position="1"/>
        <end position="23"/>
    </location>
</feature>
<evidence type="ECO:0000313" key="3">
    <source>
        <dbReference type="Proteomes" id="UP000188268"/>
    </source>
</evidence>
<feature type="compositionally biased region" description="Basic and acidic residues" evidence="1">
    <location>
        <begin position="1"/>
        <end position="10"/>
    </location>
</feature>
<gene>
    <name evidence="2" type="ORF">CCACVL1_27970</name>
</gene>
<keyword evidence="3" id="KW-1185">Reference proteome</keyword>
<sequence>EGVKNFERDKAKVKKRTTKAAPK</sequence>
<feature type="non-terminal residue" evidence="2">
    <location>
        <position position="1"/>
    </location>
</feature>
<proteinExistence type="predicted"/>